<comment type="caution">
    <text evidence="3">The sequence shown here is derived from an EMBL/GenBank/DDBJ whole genome shotgun (WGS) entry which is preliminary data.</text>
</comment>
<keyword evidence="1" id="KW-0812">Transmembrane</keyword>
<sequence length="253" mass="29949">MSVKKYWLRFTDKFGATIIHPQFIMKRYELKAIQDNKQYIKGDLIDLGCGTIPYKEIINPMVKSYTALDKPNAYNYSSEKPDVYADILSIPLKDNRFDTVLILQVLEHLSQPQKALVESNRILKKGGHLIISVPFMYPLHDLPQDYYRYTEFMIRELLKDSKYRVVKLIPQGNFPEFWLFSLIMFFLMRMRDLLQKRKSFFNLVIFFILAVISIPLIFIVNILIVLFEILKIKPGRFLNYYPINYVVVAKNIK</sequence>
<keyword evidence="3" id="KW-0808">Transferase</keyword>
<organism evidence="3 4">
    <name type="scientific">Candidatus Daviesbacteria bacterium GW2011_GWB1_36_5</name>
    <dbReference type="NCBI Taxonomy" id="1618426"/>
    <lineage>
        <taxon>Bacteria</taxon>
        <taxon>Candidatus Daviesiibacteriota</taxon>
    </lineage>
</organism>
<protein>
    <submittedName>
        <fullName evidence="3">Methylase/methyltransferase</fullName>
    </submittedName>
</protein>
<evidence type="ECO:0000256" key="1">
    <source>
        <dbReference type="SAM" id="Phobius"/>
    </source>
</evidence>
<name>A0A0G0EYS4_9BACT</name>
<feature type="transmembrane region" description="Helical" evidence="1">
    <location>
        <begin position="200"/>
        <end position="227"/>
    </location>
</feature>
<dbReference type="Pfam" id="PF08241">
    <property type="entry name" value="Methyltransf_11"/>
    <property type="match status" value="1"/>
</dbReference>
<dbReference type="AlphaFoldDB" id="A0A0G0EYS4"/>
<proteinExistence type="predicted"/>
<dbReference type="EMBL" id="LBSA01000002">
    <property type="protein sequence ID" value="KKQ10632.1"/>
    <property type="molecule type" value="Genomic_DNA"/>
</dbReference>
<dbReference type="Gene3D" id="3.40.50.150">
    <property type="entry name" value="Vaccinia Virus protein VP39"/>
    <property type="match status" value="1"/>
</dbReference>
<dbReference type="SUPFAM" id="SSF53335">
    <property type="entry name" value="S-adenosyl-L-methionine-dependent methyltransferases"/>
    <property type="match status" value="1"/>
</dbReference>
<evidence type="ECO:0000313" key="4">
    <source>
        <dbReference type="Proteomes" id="UP000034492"/>
    </source>
</evidence>
<gene>
    <name evidence="3" type="ORF">US19_C0002G0051</name>
</gene>
<dbReference type="InterPro" id="IPR029063">
    <property type="entry name" value="SAM-dependent_MTases_sf"/>
</dbReference>
<feature type="domain" description="Methyltransferase type 11" evidence="2">
    <location>
        <begin position="46"/>
        <end position="131"/>
    </location>
</feature>
<dbReference type="InterPro" id="IPR013216">
    <property type="entry name" value="Methyltransf_11"/>
</dbReference>
<keyword evidence="1" id="KW-0472">Membrane</keyword>
<keyword evidence="3" id="KW-0489">Methyltransferase</keyword>
<feature type="transmembrane region" description="Helical" evidence="1">
    <location>
        <begin position="168"/>
        <end position="188"/>
    </location>
</feature>
<dbReference type="CDD" id="cd02440">
    <property type="entry name" value="AdoMet_MTases"/>
    <property type="match status" value="1"/>
</dbReference>
<accession>A0A0G0EYS4</accession>
<evidence type="ECO:0000259" key="2">
    <source>
        <dbReference type="Pfam" id="PF08241"/>
    </source>
</evidence>
<reference evidence="3 4" key="1">
    <citation type="journal article" date="2015" name="Nature">
        <title>rRNA introns, odd ribosomes, and small enigmatic genomes across a large radiation of phyla.</title>
        <authorList>
            <person name="Brown C.T."/>
            <person name="Hug L.A."/>
            <person name="Thomas B.C."/>
            <person name="Sharon I."/>
            <person name="Castelle C.J."/>
            <person name="Singh A."/>
            <person name="Wilkins M.J."/>
            <person name="Williams K.H."/>
            <person name="Banfield J.F."/>
        </authorList>
    </citation>
    <scope>NUCLEOTIDE SEQUENCE [LARGE SCALE GENOMIC DNA]</scope>
</reference>
<dbReference type="Proteomes" id="UP000034492">
    <property type="component" value="Unassembled WGS sequence"/>
</dbReference>
<keyword evidence="1" id="KW-1133">Transmembrane helix</keyword>
<evidence type="ECO:0000313" key="3">
    <source>
        <dbReference type="EMBL" id="KKQ10632.1"/>
    </source>
</evidence>
<dbReference type="GO" id="GO:0008757">
    <property type="term" value="F:S-adenosylmethionine-dependent methyltransferase activity"/>
    <property type="evidence" value="ECO:0007669"/>
    <property type="project" value="InterPro"/>
</dbReference>
<dbReference type="GO" id="GO:0032259">
    <property type="term" value="P:methylation"/>
    <property type="evidence" value="ECO:0007669"/>
    <property type="project" value="UniProtKB-KW"/>
</dbReference>